<protein>
    <recommendedName>
        <fullName evidence="3">Pyruvate decarboxylase</fullName>
    </recommendedName>
</protein>
<dbReference type="AlphaFoldDB" id="A0A9P1H256"/>
<feature type="domain" description="Thiamine pyrophosphate enzyme N-terminal TPP-binding" evidence="10">
    <location>
        <begin position="3"/>
        <end position="46"/>
    </location>
</feature>
<keyword evidence="6" id="KW-0460">Magnesium</keyword>
<dbReference type="Pfam" id="PF02775">
    <property type="entry name" value="TPP_enzyme_C"/>
    <property type="match status" value="1"/>
</dbReference>
<comment type="caution">
    <text evidence="11">The sequence shown here is derived from an EMBL/GenBank/DDBJ whole genome shotgun (WGS) entry which is preliminary data.</text>
</comment>
<dbReference type="GO" id="GO:0005829">
    <property type="term" value="C:cytosol"/>
    <property type="evidence" value="ECO:0007669"/>
    <property type="project" value="TreeGrafter"/>
</dbReference>
<dbReference type="SUPFAM" id="SSF52518">
    <property type="entry name" value="Thiamin diphosphate-binding fold (THDP-binding)"/>
    <property type="match status" value="2"/>
</dbReference>
<dbReference type="FunFam" id="3.40.50.970:FF:000024">
    <property type="entry name" value="Pyruvate decarboxylase isozyme"/>
    <property type="match status" value="1"/>
</dbReference>
<dbReference type="Pfam" id="PF02776">
    <property type="entry name" value="TPP_enzyme_N"/>
    <property type="match status" value="1"/>
</dbReference>
<dbReference type="Gene3D" id="3.40.50.1220">
    <property type="entry name" value="TPP-binding domain"/>
    <property type="match status" value="2"/>
</dbReference>
<evidence type="ECO:0000256" key="1">
    <source>
        <dbReference type="ARBA" id="ARBA00001964"/>
    </source>
</evidence>
<evidence type="ECO:0000256" key="2">
    <source>
        <dbReference type="ARBA" id="ARBA00007812"/>
    </source>
</evidence>
<dbReference type="PANTHER" id="PTHR43452">
    <property type="entry name" value="PYRUVATE DECARBOXYLASE"/>
    <property type="match status" value="1"/>
</dbReference>
<dbReference type="InterPro" id="IPR029061">
    <property type="entry name" value="THDP-binding"/>
</dbReference>
<dbReference type="InterPro" id="IPR029035">
    <property type="entry name" value="DHS-like_NAD/FAD-binding_dom"/>
</dbReference>
<evidence type="ECO:0000256" key="8">
    <source>
        <dbReference type="ARBA" id="ARBA00023239"/>
    </source>
</evidence>
<keyword evidence="4" id="KW-0479">Metal-binding</keyword>
<sequence length="426" mass="47370">MLATYAADGYARVKGMSALITTFGVGELSAVNGIAGAFSEQIPVVAKLNNPVDIANQIDFTLRECWIRSRPVYITLPTDMVEAKVEGERLRTPIDLSEPTNDSDRENYVVNVILRTLYDAKDPIILVDACSIRHRVIPLVKKLIEKTQLPYFMTPMGLCEGSSGSLGFDPFVGSLKSDFNTAGFSYRTSQLNTINLHSTYCAVRFAEYPGVRMSGVLKTLIEKVDVSKVNVTPPSNKNGIITHAEKSSIITHDYFWPKIGEFLKERDVVILWGSIGWSVGACQGAALATKDAKDDRRTILFVGDGSFQLTAQELSTMIRHNLTPIIFVICNEGFTIERYIHGMEASYNDIAAWKFQDLVTVFGGTDKNTRKIQVKTRTELETLLKEDEFNAAKKLQFVELYMPKEDAPTVLVKTAEASAKVNKKRT</sequence>
<dbReference type="CDD" id="cd02005">
    <property type="entry name" value="TPP_PDC_IPDC"/>
    <property type="match status" value="1"/>
</dbReference>
<dbReference type="Gene3D" id="3.40.50.970">
    <property type="match status" value="3"/>
</dbReference>
<dbReference type="EMBL" id="CALLCH030000012">
    <property type="protein sequence ID" value="CAI4214601.1"/>
    <property type="molecule type" value="Genomic_DNA"/>
</dbReference>
<keyword evidence="7" id="KW-0786">Thiamine pyrophosphate</keyword>
<evidence type="ECO:0000256" key="3">
    <source>
        <dbReference type="ARBA" id="ARBA00014422"/>
    </source>
</evidence>
<feature type="domain" description="Thiamine pyrophosphate enzyme TPP-binding" evidence="9">
    <location>
        <begin position="271"/>
        <end position="386"/>
    </location>
</feature>
<dbReference type="OrthoDB" id="3970464at2759"/>
<dbReference type="GO" id="GO:0046872">
    <property type="term" value="F:metal ion binding"/>
    <property type="evidence" value="ECO:0007669"/>
    <property type="project" value="UniProtKB-KW"/>
</dbReference>
<dbReference type="GO" id="GO:0004737">
    <property type="term" value="F:pyruvate decarboxylase activity"/>
    <property type="evidence" value="ECO:0007669"/>
    <property type="project" value="TreeGrafter"/>
</dbReference>
<dbReference type="GO" id="GO:0030976">
    <property type="term" value="F:thiamine pyrophosphate binding"/>
    <property type="evidence" value="ECO:0007669"/>
    <property type="project" value="InterPro"/>
</dbReference>
<name>A0A9P1H256_9PEZI</name>
<evidence type="ECO:0000256" key="7">
    <source>
        <dbReference type="ARBA" id="ARBA00023052"/>
    </source>
</evidence>
<dbReference type="Proteomes" id="UP000838763">
    <property type="component" value="Unassembled WGS sequence"/>
</dbReference>
<dbReference type="InterPro" id="IPR012110">
    <property type="entry name" value="PDC/IPDC-like"/>
</dbReference>
<reference evidence="11" key="1">
    <citation type="submission" date="2022-11" db="EMBL/GenBank/DDBJ databases">
        <authorList>
            <person name="Scott C."/>
            <person name="Bruce N."/>
        </authorList>
    </citation>
    <scope>NUCLEOTIDE SEQUENCE</scope>
</reference>
<evidence type="ECO:0000259" key="9">
    <source>
        <dbReference type="Pfam" id="PF02775"/>
    </source>
</evidence>
<evidence type="ECO:0000256" key="4">
    <source>
        <dbReference type="ARBA" id="ARBA00022723"/>
    </source>
</evidence>
<organism evidence="11 12">
    <name type="scientific">Parascedosporium putredinis</name>
    <dbReference type="NCBI Taxonomy" id="1442378"/>
    <lineage>
        <taxon>Eukaryota</taxon>
        <taxon>Fungi</taxon>
        <taxon>Dikarya</taxon>
        <taxon>Ascomycota</taxon>
        <taxon>Pezizomycotina</taxon>
        <taxon>Sordariomycetes</taxon>
        <taxon>Hypocreomycetidae</taxon>
        <taxon>Microascales</taxon>
        <taxon>Microascaceae</taxon>
        <taxon>Parascedosporium</taxon>
    </lineage>
</organism>
<evidence type="ECO:0000256" key="6">
    <source>
        <dbReference type="ARBA" id="ARBA00022842"/>
    </source>
</evidence>
<dbReference type="InterPro" id="IPR011766">
    <property type="entry name" value="TPP_enzyme_TPP-bd"/>
</dbReference>
<gene>
    <name evidence="11" type="ORF">PPNO1_LOCUS4330</name>
</gene>
<accession>A0A9P1H256</accession>
<evidence type="ECO:0000313" key="12">
    <source>
        <dbReference type="Proteomes" id="UP000838763"/>
    </source>
</evidence>
<dbReference type="InterPro" id="IPR012001">
    <property type="entry name" value="Thiamin_PyroP_enz_TPP-bd_dom"/>
</dbReference>
<evidence type="ECO:0000256" key="5">
    <source>
        <dbReference type="ARBA" id="ARBA00022793"/>
    </source>
</evidence>
<dbReference type="SUPFAM" id="SSF52467">
    <property type="entry name" value="DHS-like NAD/FAD-binding domain"/>
    <property type="match status" value="1"/>
</dbReference>
<dbReference type="GO" id="GO:0000949">
    <property type="term" value="P:aromatic amino acid family catabolic process to alcohol via Ehrlich pathway"/>
    <property type="evidence" value="ECO:0007669"/>
    <property type="project" value="TreeGrafter"/>
</dbReference>
<keyword evidence="12" id="KW-1185">Reference proteome</keyword>
<dbReference type="PANTHER" id="PTHR43452:SF30">
    <property type="entry name" value="PYRUVATE DECARBOXYLASE ISOZYME 1-RELATED"/>
    <property type="match status" value="1"/>
</dbReference>
<dbReference type="GO" id="GO:0005634">
    <property type="term" value="C:nucleus"/>
    <property type="evidence" value="ECO:0007669"/>
    <property type="project" value="TreeGrafter"/>
</dbReference>
<evidence type="ECO:0000313" key="11">
    <source>
        <dbReference type="EMBL" id="CAI4214601.1"/>
    </source>
</evidence>
<evidence type="ECO:0000259" key="10">
    <source>
        <dbReference type="Pfam" id="PF02776"/>
    </source>
</evidence>
<dbReference type="InterPro" id="IPR047214">
    <property type="entry name" value="TPP_PDC_IPDC"/>
</dbReference>
<keyword evidence="8" id="KW-0456">Lyase</keyword>
<comment type="cofactor">
    <cofactor evidence="1">
        <name>thiamine diphosphate</name>
        <dbReference type="ChEBI" id="CHEBI:58937"/>
    </cofactor>
</comment>
<keyword evidence="5" id="KW-0210">Decarboxylase</keyword>
<comment type="similarity">
    <text evidence="2">Belongs to the TPP enzyme family.</text>
</comment>
<proteinExistence type="inferred from homology"/>